<proteinExistence type="predicted"/>
<dbReference type="Gene3D" id="3.20.20.100">
    <property type="entry name" value="NADP-dependent oxidoreductase domain"/>
    <property type="match status" value="1"/>
</dbReference>
<dbReference type="PANTHER" id="PTHR43364">
    <property type="entry name" value="NADH-SPECIFIC METHYLGLYOXAL REDUCTASE-RELATED"/>
    <property type="match status" value="1"/>
</dbReference>
<evidence type="ECO:0000259" key="1">
    <source>
        <dbReference type="Pfam" id="PF00248"/>
    </source>
</evidence>
<organism evidence="2 3">
    <name type="scientific">Limosilactobacillus ingluviei DSM 15946</name>
    <dbReference type="NCBI Taxonomy" id="1423760"/>
    <lineage>
        <taxon>Bacteria</taxon>
        <taxon>Bacillati</taxon>
        <taxon>Bacillota</taxon>
        <taxon>Bacilli</taxon>
        <taxon>Lactobacillales</taxon>
        <taxon>Lactobacillaceae</taxon>
        <taxon>Limosilactobacillus</taxon>
    </lineage>
</organism>
<dbReference type="InterPro" id="IPR036812">
    <property type="entry name" value="NAD(P)_OxRdtase_dom_sf"/>
</dbReference>
<dbReference type="InterPro" id="IPR050523">
    <property type="entry name" value="AKR_Detox_Biosynth"/>
</dbReference>
<dbReference type="CDD" id="cd19092">
    <property type="entry name" value="AKR_BsYcsN_EcYdhF-like"/>
    <property type="match status" value="1"/>
</dbReference>
<dbReference type="PATRIC" id="fig|1423760.3.peg.1432"/>
<dbReference type="Proteomes" id="UP000050816">
    <property type="component" value="Unassembled WGS sequence"/>
</dbReference>
<dbReference type="EMBL" id="AZFK01000029">
    <property type="protein sequence ID" value="KRL90558.1"/>
    <property type="molecule type" value="Genomic_DNA"/>
</dbReference>
<dbReference type="PANTHER" id="PTHR43364:SF1">
    <property type="entry name" value="OXIDOREDUCTASE YDHF"/>
    <property type="match status" value="1"/>
</dbReference>
<evidence type="ECO:0000313" key="3">
    <source>
        <dbReference type="Proteomes" id="UP000050816"/>
    </source>
</evidence>
<sequence>MADYNEFILTFCHKKWSDFKMQSVNIGQSNWQASNVALGTMRMATLTPAQAADALNAALEAGINFIDSADIYGNGASEFNFGKALKLAGIKRDQLFIQSKGGIVLDPQRSHGDLVFGQRYDFSKQHLLDAVDGILQRMGVDYLDAFLLHRPDPLMELDEVAAAFDELETSGKVRHFGVSNFNPRQIEMLKTAVKQPLLINQVQFSLAHTRMIDFGMHTNMQDQGSINHDGGIIEYARQTKMTLQTWSPFQFGLFEGMYIDDDEHYPELNQELAKLADKYGVSKNAIAVAWILRHPAHMQVLLGTVNPQHILDSAKGSDVQLTKQEWYDLYLSAGNILP</sequence>
<dbReference type="GO" id="GO:0005829">
    <property type="term" value="C:cytosol"/>
    <property type="evidence" value="ECO:0007669"/>
    <property type="project" value="TreeGrafter"/>
</dbReference>
<protein>
    <submittedName>
        <fullName evidence="2">Oxidoreductase</fullName>
    </submittedName>
</protein>
<accession>A0A0R1UBI9</accession>
<name>A0A0R1UBI9_9LACO</name>
<evidence type="ECO:0000313" key="2">
    <source>
        <dbReference type="EMBL" id="KRL90558.1"/>
    </source>
</evidence>
<feature type="domain" description="NADP-dependent oxidoreductase" evidence="1">
    <location>
        <begin position="36"/>
        <end position="326"/>
    </location>
</feature>
<dbReference type="SUPFAM" id="SSF51430">
    <property type="entry name" value="NAD(P)-linked oxidoreductase"/>
    <property type="match status" value="1"/>
</dbReference>
<dbReference type="AlphaFoldDB" id="A0A0R1UBI9"/>
<reference evidence="2 3" key="1">
    <citation type="journal article" date="2015" name="Genome Announc.">
        <title>Expanding the biotechnology potential of lactobacilli through comparative genomics of 213 strains and associated genera.</title>
        <authorList>
            <person name="Sun Z."/>
            <person name="Harris H.M."/>
            <person name="McCann A."/>
            <person name="Guo C."/>
            <person name="Argimon S."/>
            <person name="Zhang W."/>
            <person name="Yang X."/>
            <person name="Jeffery I.B."/>
            <person name="Cooney J.C."/>
            <person name="Kagawa T.F."/>
            <person name="Liu W."/>
            <person name="Song Y."/>
            <person name="Salvetti E."/>
            <person name="Wrobel A."/>
            <person name="Rasinkangas P."/>
            <person name="Parkhill J."/>
            <person name="Rea M.C."/>
            <person name="O'Sullivan O."/>
            <person name="Ritari J."/>
            <person name="Douillard F.P."/>
            <person name="Paul Ross R."/>
            <person name="Yang R."/>
            <person name="Briner A.E."/>
            <person name="Felis G.E."/>
            <person name="de Vos W.M."/>
            <person name="Barrangou R."/>
            <person name="Klaenhammer T.R."/>
            <person name="Caufield P.W."/>
            <person name="Cui Y."/>
            <person name="Zhang H."/>
            <person name="O'Toole P.W."/>
        </authorList>
    </citation>
    <scope>NUCLEOTIDE SEQUENCE [LARGE SCALE GENOMIC DNA]</scope>
    <source>
        <strain evidence="2 3">DSM 15946</strain>
    </source>
</reference>
<dbReference type="Pfam" id="PF00248">
    <property type="entry name" value="Aldo_ket_red"/>
    <property type="match status" value="1"/>
</dbReference>
<dbReference type="InterPro" id="IPR023210">
    <property type="entry name" value="NADP_OxRdtase_dom"/>
</dbReference>
<gene>
    <name evidence="2" type="ORF">FC43_GL001364</name>
</gene>
<comment type="caution">
    <text evidence="2">The sequence shown here is derived from an EMBL/GenBank/DDBJ whole genome shotgun (WGS) entry which is preliminary data.</text>
</comment>